<name>A0A554LN04_9BACT</name>
<gene>
    <name evidence="1" type="ORF">Athens101428_390</name>
</gene>
<reference evidence="1 2" key="1">
    <citation type="submission" date="2017-07" db="EMBL/GenBank/DDBJ databases">
        <title>Mechanisms for carbon and nitrogen cycling indicate functional differentiation within the Candidate Phyla Radiation.</title>
        <authorList>
            <person name="Danczak R.E."/>
            <person name="Johnston M.D."/>
            <person name="Kenah C."/>
            <person name="Slattery M."/>
            <person name="Wrighton K.C."/>
            <person name="Wilkins M.J."/>
        </authorList>
    </citation>
    <scope>NUCLEOTIDE SEQUENCE [LARGE SCALE GENOMIC DNA]</scope>
    <source>
        <strain evidence="1">Athens1014_28</strain>
    </source>
</reference>
<dbReference type="EMBL" id="VMGN01000018">
    <property type="protein sequence ID" value="TSC94237.1"/>
    <property type="molecule type" value="Genomic_DNA"/>
</dbReference>
<accession>A0A554LN04</accession>
<dbReference type="Proteomes" id="UP000316495">
    <property type="component" value="Unassembled WGS sequence"/>
</dbReference>
<proteinExistence type="predicted"/>
<dbReference type="AlphaFoldDB" id="A0A554LN04"/>
<organism evidence="1 2">
    <name type="scientific">Candidatus Berkelbacteria bacterium Athens1014_28</name>
    <dbReference type="NCBI Taxonomy" id="2017145"/>
    <lineage>
        <taxon>Bacteria</taxon>
        <taxon>Candidatus Berkelbacteria</taxon>
    </lineage>
</organism>
<protein>
    <submittedName>
        <fullName evidence="1">Uncharacterized protein</fullName>
    </submittedName>
</protein>
<comment type="caution">
    <text evidence="1">The sequence shown here is derived from an EMBL/GenBank/DDBJ whole genome shotgun (WGS) entry which is preliminary data.</text>
</comment>
<evidence type="ECO:0000313" key="1">
    <source>
        <dbReference type="EMBL" id="TSC94237.1"/>
    </source>
</evidence>
<evidence type="ECO:0000313" key="2">
    <source>
        <dbReference type="Proteomes" id="UP000316495"/>
    </source>
</evidence>
<sequence>MKKYIFLVFVLLVVFGIFLLLKTSPTPKEVKLSNNYSDAAIGLSFSWPADFEKIEENIAKKEEKNSVLSIQFLKKDEKKNLPFQFTIIKPTSTDLSDYNKKIAEIKKYYTENGKKYKQIGFNNSQIELYKLEEQEENRFIEGGYYVNGDKFIVIAEYFHYNNSDDSDLFYQIIESFRF</sequence>